<keyword evidence="6 7" id="KW-0472">Membrane</keyword>
<proteinExistence type="inferred from homology"/>
<evidence type="ECO:0000256" key="8">
    <source>
        <dbReference type="SAM" id="SignalP"/>
    </source>
</evidence>
<keyword evidence="4" id="KW-0813">Transport</keyword>
<keyword evidence="3 7" id="KW-0812">Transmembrane</keyword>
<gene>
    <name evidence="10" type="primary">LOC105364900</name>
</gene>
<dbReference type="Proteomes" id="UP000695007">
    <property type="component" value="Unplaced"/>
</dbReference>
<evidence type="ECO:0000313" key="10">
    <source>
        <dbReference type="RefSeq" id="XP_011501231.1"/>
    </source>
</evidence>
<dbReference type="KEGG" id="csol:105364900"/>
<evidence type="ECO:0000256" key="1">
    <source>
        <dbReference type="ARBA" id="ARBA00004141"/>
    </source>
</evidence>
<keyword evidence="9" id="KW-1185">Reference proteome</keyword>
<protein>
    <submittedName>
        <fullName evidence="10">Ileal sodium/bile acid cotransporter-like</fullName>
    </submittedName>
</protein>
<comment type="similarity">
    <text evidence="2">Belongs to the bile acid:sodium symporter (BASS) (TC 2.A.28) family.</text>
</comment>
<feature type="transmembrane region" description="Helical" evidence="7">
    <location>
        <begin position="302"/>
        <end position="320"/>
    </location>
</feature>
<evidence type="ECO:0000256" key="4">
    <source>
        <dbReference type="ARBA" id="ARBA00022847"/>
    </source>
</evidence>
<feature type="chain" id="PRO_5042606109" evidence="8">
    <location>
        <begin position="23"/>
        <end position="451"/>
    </location>
</feature>
<dbReference type="PANTHER" id="PTHR10361:SF28">
    <property type="entry name" value="P3 PROTEIN-RELATED"/>
    <property type="match status" value="1"/>
</dbReference>
<feature type="transmembrane region" description="Helical" evidence="7">
    <location>
        <begin position="196"/>
        <end position="216"/>
    </location>
</feature>
<dbReference type="InterPro" id="IPR038770">
    <property type="entry name" value="Na+/solute_symporter_sf"/>
</dbReference>
<feature type="transmembrane region" description="Helical" evidence="7">
    <location>
        <begin position="223"/>
        <end position="245"/>
    </location>
</feature>
<feature type="transmembrane region" description="Helical" evidence="7">
    <location>
        <begin position="326"/>
        <end position="349"/>
    </location>
</feature>
<feature type="transmembrane region" description="Helical" evidence="7">
    <location>
        <begin position="265"/>
        <end position="282"/>
    </location>
</feature>
<dbReference type="GO" id="GO:0015293">
    <property type="term" value="F:symporter activity"/>
    <property type="evidence" value="ECO:0007669"/>
    <property type="project" value="UniProtKB-KW"/>
</dbReference>
<dbReference type="RefSeq" id="XP_011501231.1">
    <property type="nucleotide sequence ID" value="XM_011502929.1"/>
</dbReference>
<keyword evidence="5 7" id="KW-1133">Transmembrane helix</keyword>
<feature type="transmembrane region" description="Helical" evidence="7">
    <location>
        <begin position="132"/>
        <end position="156"/>
    </location>
</feature>
<dbReference type="AlphaFoldDB" id="A0AAJ6YNE1"/>
<evidence type="ECO:0000256" key="3">
    <source>
        <dbReference type="ARBA" id="ARBA00022692"/>
    </source>
</evidence>
<dbReference type="Gene3D" id="1.20.1530.20">
    <property type="match status" value="1"/>
</dbReference>
<evidence type="ECO:0000256" key="7">
    <source>
        <dbReference type="SAM" id="Phobius"/>
    </source>
</evidence>
<sequence length="451" mass="49944">MFLILQIMNLLLGLLLVSTVFGEPKVIFHATETNIHMDEVTHIPFSIENISSNVVKVNLTAISSDLNVVQVERPIFDPLLIHDGYYNGSINATGIFLGKAELSMSVLIDEQPVKSDVMNIIVIRKVRVMDTIFTASVAILVSILYINFGCAMDWTVCAKTIKRPIGPIIGCLCQFILMPVISYVLAVTLFPESPEMQLGIFFTGISPSGGASNIWTILLGGNLCLSVTMTTLCTIAAFGLMPMWIFTLGKHIFDRGNLAMPYDKIATFAMGLIIPLALGYIIQKKLPKLSRILVRMMKPFSVILIVFIIIFAIITNLYLFKLFSWKIILCGMGLPWCGFIFGMLAAFIFCQPDQDIRAIAIETGIQNTGVSIFLLRFSLKQPTADLTTVIPVACAIMTPLPLIFLYIIKLMLDQKKQKLATSKEELQNPLHTVPSISTTVSALKRNQTIQL</sequence>
<feature type="transmembrane region" description="Helical" evidence="7">
    <location>
        <begin position="389"/>
        <end position="408"/>
    </location>
</feature>
<feature type="signal peptide" evidence="8">
    <location>
        <begin position="1"/>
        <end position="22"/>
    </location>
</feature>
<keyword evidence="4" id="KW-0769">Symport</keyword>
<dbReference type="InterPro" id="IPR004710">
    <property type="entry name" value="Bilac:Na_transpt"/>
</dbReference>
<name>A0AAJ6YNE1_9HYME</name>
<dbReference type="Pfam" id="PF01758">
    <property type="entry name" value="SBF"/>
    <property type="match status" value="1"/>
</dbReference>
<dbReference type="InterPro" id="IPR002657">
    <property type="entry name" value="BilAc:Na_symport/Acr3"/>
</dbReference>
<evidence type="ECO:0000313" key="9">
    <source>
        <dbReference type="Proteomes" id="UP000695007"/>
    </source>
</evidence>
<organism evidence="9 10">
    <name type="scientific">Ceratosolen solmsi marchali</name>
    <dbReference type="NCBI Taxonomy" id="326594"/>
    <lineage>
        <taxon>Eukaryota</taxon>
        <taxon>Metazoa</taxon>
        <taxon>Ecdysozoa</taxon>
        <taxon>Arthropoda</taxon>
        <taxon>Hexapoda</taxon>
        <taxon>Insecta</taxon>
        <taxon>Pterygota</taxon>
        <taxon>Neoptera</taxon>
        <taxon>Endopterygota</taxon>
        <taxon>Hymenoptera</taxon>
        <taxon>Apocrita</taxon>
        <taxon>Proctotrupomorpha</taxon>
        <taxon>Chalcidoidea</taxon>
        <taxon>Agaonidae</taxon>
        <taxon>Agaoninae</taxon>
        <taxon>Ceratosolen</taxon>
    </lineage>
</organism>
<comment type="subcellular location">
    <subcellularLocation>
        <location evidence="1">Membrane</location>
        <topology evidence="1">Multi-pass membrane protein</topology>
    </subcellularLocation>
</comment>
<dbReference type="GO" id="GO:0016020">
    <property type="term" value="C:membrane"/>
    <property type="evidence" value="ECO:0007669"/>
    <property type="project" value="UniProtKB-SubCell"/>
</dbReference>
<reference evidence="10" key="1">
    <citation type="submission" date="2025-08" db="UniProtKB">
        <authorList>
            <consortium name="RefSeq"/>
        </authorList>
    </citation>
    <scope>IDENTIFICATION</scope>
</reference>
<keyword evidence="8" id="KW-0732">Signal</keyword>
<accession>A0AAJ6YNE1</accession>
<dbReference type="PANTHER" id="PTHR10361">
    <property type="entry name" value="SODIUM-BILE ACID COTRANSPORTER"/>
    <property type="match status" value="1"/>
</dbReference>
<evidence type="ECO:0000256" key="5">
    <source>
        <dbReference type="ARBA" id="ARBA00022989"/>
    </source>
</evidence>
<evidence type="ECO:0000256" key="6">
    <source>
        <dbReference type="ARBA" id="ARBA00023136"/>
    </source>
</evidence>
<dbReference type="GeneID" id="105364900"/>
<evidence type="ECO:0000256" key="2">
    <source>
        <dbReference type="ARBA" id="ARBA00006528"/>
    </source>
</evidence>
<feature type="transmembrane region" description="Helical" evidence="7">
    <location>
        <begin position="168"/>
        <end position="190"/>
    </location>
</feature>